<gene>
    <name evidence="1" type="ORF">Edafosvirus9_12</name>
</gene>
<reference evidence="1" key="1">
    <citation type="submission" date="2018-10" db="EMBL/GenBank/DDBJ databases">
        <title>Hidden diversity of soil giant viruses.</title>
        <authorList>
            <person name="Schulz F."/>
            <person name="Alteio L."/>
            <person name="Goudeau D."/>
            <person name="Ryan E.M."/>
            <person name="Malmstrom R.R."/>
            <person name="Blanchard J."/>
            <person name="Woyke T."/>
        </authorList>
    </citation>
    <scope>NUCLEOTIDE SEQUENCE</scope>
    <source>
        <strain evidence="1">EDV1</strain>
    </source>
</reference>
<proteinExistence type="predicted"/>
<evidence type="ECO:0000313" key="1">
    <source>
        <dbReference type="EMBL" id="AYV78298.1"/>
    </source>
</evidence>
<dbReference type="EMBL" id="MK072074">
    <property type="protein sequence ID" value="AYV78298.1"/>
    <property type="molecule type" value="Genomic_DNA"/>
</dbReference>
<sequence length="339" mass="37618">MEDTHKSLIILIQGNSTTELTNKLNGKKITIVDLKTFYENASDQSFNESKFFGTICILVADGKIVAITNAQEYVSSKGNLSLLYALTTRIKGTSNSNYQFVSIFQPEYINGLTTKEEIKNTATNESKKGGNKKNEPVNKNDMFYKWSEKNSTIVPFDKLDSHEFKENQPIKSELKVTCGLLCNYETLNSGPHRTIAYGPPEGPITIMPNYTTTYGHRTIAYGVSCEEAKKLEEENKSYIGKKYDSKLISLTVNEKAGGHVVVIPELGVTAHVTVNTVIQSSLSGPIVEKLNSNTLEFKLSDINPKLNNPEKTDKNLAIKETGGTIVNVTGWYCYAVENK</sequence>
<accession>A0A3G4ZTS8</accession>
<protein>
    <submittedName>
        <fullName evidence="1">Uncharacterized protein</fullName>
    </submittedName>
</protein>
<organism evidence="1">
    <name type="scientific">Edafosvirus sp</name>
    <dbReference type="NCBI Taxonomy" id="2487765"/>
    <lineage>
        <taxon>Viruses</taxon>
        <taxon>Varidnaviria</taxon>
        <taxon>Bamfordvirae</taxon>
        <taxon>Nucleocytoviricota</taxon>
        <taxon>Megaviricetes</taxon>
        <taxon>Imitervirales</taxon>
        <taxon>Mimiviridae</taxon>
        <taxon>Klosneuvirinae</taxon>
    </lineage>
</organism>
<name>A0A3G4ZTS8_9VIRU</name>